<proteinExistence type="predicted"/>
<dbReference type="Proteomes" id="UP001157418">
    <property type="component" value="Unassembled WGS sequence"/>
</dbReference>
<evidence type="ECO:0000313" key="2">
    <source>
        <dbReference type="EMBL" id="CAH1414626.1"/>
    </source>
</evidence>
<keyword evidence="1" id="KW-0812">Transmembrane</keyword>
<comment type="caution">
    <text evidence="2">The sequence shown here is derived from an EMBL/GenBank/DDBJ whole genome shotgun (WGS) entry which is preliminary data.</text>
</comment>
<evidence type="ECO:0000256" key="1">
    <source>
        <dbReference type="SAM" id="Phobius"/>
    </source>
</evidence>
<feature type="transmembrane region" description="Helical" evidence="1">
    <location>
        <begin position="59"/>
        <end position="84"/>
    </location>
</feature>
<accession>A0AAU9LMQ2</accession>
<reference evidence="2 3" key="1">
    <citation type="submission" date="2022-01" db="EMBL/GenBank/DDBJ databases">
        <authorList>
            <person name="Xiong W."/>
            <person name="Schranz E."/>
        </authorList>
    </citation>
    <scope>NUCLEOTIDE SEQUENCE [LARGE SCALE GENOMIC DNA]</scope>
</reference>
<evidence type="ECO:0000313" key="3">
    <source>
        <dbReference type="Proteomes" id="UP001157418"/>
    </source>
</evidence>
<keyword evidence="1" id="KW-1133">Transmembrane helix</keyword>
<dbReference type="EMBL" id="CAKMRJ010000001">
    <property type="protein sequence ID" value="CAH1414626.1"/>
    <property type="molecule type" value="Genomic_DNA"/>
</dbReference>
<organism evidence="2 3">
    <name type="scientific">Lactuca virosa</name>
    <dbReference type="NCBI Taxonomy" id="75947"/>
    <lineage>
        <taxon>Eukaryota</taxon>
        <taxon>Viridiplantae</taxon>
        <taxon>Streptophyta</taxon>
        <taxon>Embryophyta</taxon>
        <taxon>Tracheophyta</taxon>
        <taxon>Spermatophyta</taxon>
        <taxon>Magnoliopsida</taxon>
        <taxon>eudicotyledons</taxon>
        <taxon>Gunneridae</taxon>
        <taxon>Pentapetalae</taxon>
        <taxon>asterids</taxon>
        <taxon>campanulids</taxon>
        <taxon>Asterales</taxon>
        <taxon>Asteraceae</taxon>
        <taxon>Cichorioideae</taxon>
        <taxon>Cichorieae</taxon>
        <taxon>Lactucinae</taxon>
        <taxon>Lactuca</taxon>
    </lineage>
</organism>
<name>A0AAU9LMQ2_9ASTR</name>
<gene>
    <name evidence="2" type="ORF">LVIROSA_LOCUS2534</name>
</gene>
<protein>
    <submittedName>
        <fullName evidence="2">Uncharacterized protein</fullName>
    </submittedName>
</protein>
<feature type="transmembrane region" description="Helical" evidence="1">
    <location>
        <begin position="23"/>
        <end position="47"/>
    </location>
</feature>
<keyword evidence="3" id="KW-1185">Reference proteome</keyword>
<feature type="transmembrane region" description="Helical" evidence="1">
    <location>
        <begin position="90"/>
        <end position="116"/>
    </location>
</feature>
<sequence length="149" mass="15570">MHGVKNVIGVDVPYGWNGVCLSIPWIVFVMFEDIMCCAPGVIIPWVVPRFCFSLLPRITIVGASVTIGIVDVGIMGVTIVIVVGVGITGITIGIVVVVGVTIGIVEVMMGVVGVTLDASVIDEKNPISPEVLLVTTNRSPKLGNDGICL</sequence>
<dbReference type="AlphaFoldDB" id="A0AAU9LMQ2"/>
<keyword evidence="1" id="KW-0472">Membrane</keyword>